<dbReference type="AlphaFoldDB" id="A0A2K1J7H8"/>
<proteinExistence type="predicted"/>
<sequence length="127" mass="14067">MLEHNKRFEVAVDLEDSKIHHPEDHSSISLADASDNFPRRSKLVKTATSLPISTKIIDKALAVSQGFLGTKCFPGRPGNGIKIRVRRTRSPTFREVAEVGIIPLHGRLLASVLYQTLNAEILIQNSL</sequence>
<organism evidence="1">
    <name type="scientific">Physcomitrium patens</name>
    <name type="common">Spreading-leaved earth moss</name>
    <name type="synonym">Physcomitrella patens</name>
    <dbReference type="NCBI Taxonomy" id="3218"/>
    <lineage>
        <taxon>Eukaryota</taxon>
        <taxon>Viridiplantae</taxon>
        <taxon>Streptophyta</taxon>
        <taxon>Embryophyta</taxon>
        <taxon>Bryophyta</taxon>
        <taxon>Bryophytina</taxon>
        <taxon>Bryopsida</taxon>
        <taxon>Funariidae</taxon>
        <taxon>Funariales</taxon>
        <taxon>Funariaceae</taxon>
        <taxon>Physcomitrium</taxon>
    </lineage>
</organism>
<dbReference type="EMBL" id="ABEU02000016">
    <property type="protein sequence ID" value="PNR37495.1"/>
    <property type="molecule type" value="Genomic_DNA"/>
</dbReference>
<protein>
    <submittedName>
        <fullName evidence="1">Uncharacterized protein</fullName>
    </submittedName>
</protein>
<feature type="non-terminal residue" evidence="1">
    <location>
        <position position="127"/>
    </location>
</feature>
<gene>
    <name evidence="1" type="ORF">PHYPA_020604</name>
</gene>
<comment type="caution">
    <text evidence="1">The sequence shown here is derived from an EMBL/GenBank/DDBJ whole genome shotgun (WGS) entry which is preliminary data.</text>
</comment>
<reference evidence="1" key="1">
    <citation type="journal article" date="2008" name="Science">
        <title>The Physcomitrella genome reveals evolutionary insights into the conquest of land by plants.</title>
        <authorList>
            <person name="Rensing S."/>
            <person name="Lang D."/>
            <person name="Zimmer A."/>
            <person name="Terry A."/>
            <person name="Salamov A."/>
            <person name="Shapiro H."/>
            <person name="Nishiyama T."/>
            <person name="Perroud P.-F."/>
            <person name="Lindquist E."/>
            <person name="Kamisugi Y."/>
            <person name="Tanahashi T."/>
            <person name="Sakakibara K."/>
            <person name="Fujita T."/>
            <person name="Oishi K."/>
            <person name="Shin-I T."/>
            <person name="Kuroki Y."/>
            <person name="Toyoda A."/>
            <person name="Suzuki Y."/>
            <person name="Hashimoto A."/>
            <person name="Yamaguchi K."/>
            <person name="Sugano A."/>
            <person name="Kohara Y."/>
            <person name="Fujiyama A."/>
            <person name="Anterola A."/>
            <person name="Aoki S."/>
            <person name="Ashton N."/>
            <person name="Barbazuk W.B."/>
            <person name="Barker E."/>
            <person name="Bennetzen J."/>
            <person name="Bezanilla M."/>
            <person name="Blankenship R."/>
            <person name="Cho S.H."/>
            <person name="Dutcher S."/>
            <person name="Estelle M."/>
            <person name="Fawcett J.A."/>
            <person name="Gundlach H."/>
            <person name="Hanada K."/>
            <person name="Heyl A."/>
            <person name="Hicks K.A."/>
            <person name="Hugh J."/>
            <person name="Lohr M."/>
            <person name="Mayer K."/>
            <person name="Melkozernov A."/>
            <person name="Murata T."/>
            <person name="Nelson D."/>
            <person name="Pils B."/>
            <person name="Prigge M."/>
            <person name="Reiss B."/>
            <person name="Renner T."/>
            <person name="Rombauts S."/>
            <person name="Rushton P."/>
            <person name="Sanderfoot A."/>
            <person name="Schween G."/>
            <person name="Shiu S.-H."/>
            <person name="Stueber K."/>
            <person name="Theodoulou F.L."/>
            <person name="Tu H."/>
            <person name="Van de Peer Y."/>
            <person name="Verrier P.J."/>
            <person name="Waters E."/>
            <person name="Wood A."/>
            <person name="Yang L."/>
            <person name="Cove D."/>
            <person name="Cuming A."/>
            <person name="Hasebe M."/>
            <person name="Lucas S."/>
            <person name="Mishler D.B."/>
            <person name="Reski R."/>
            <person name="Grigoriev I."/>
            <person name="Quatrano R.S."/>
            <person name="Boore J.L."/>
        </authorList>
    </citation>
    <scope>NUCLEOTIDE SEQUENCE [LARGE SCALE GENOMIC DNA]</scope>
</reference>
<name>A0A2K1J7H8_PHYPA</name>
<accession>A0A2K1J7H8</accession>
<evidence type="ECO:0000313" key="1">
    <source>
        <dbReference type="EMBL" id="PNR37495.1"/>
    </source>
</evidence>
<reference evidence="1" key="2">
    <citation type="journal article" date="2018" name="Plant J.">
        <title>The Physcomitrella patens chromosome-scale assembly reveals moss genome structure and evolution.</title>
        <authorList>
            <person name="Lang D."/>
            <person name="Ullrich K.K."/>
            <person name="Murat F."/>
            <person name="Fuchs J."/>
            <person name="Jenkins J."/>
            <person name="Haas F.B."/>
            <person name="Piednoel M."/>
            <person name="Gundlach H."/>
            <person name="Van Bel M."/>
            <person name="Meyberg R."/>
            <person name="Vives C."/>
            <person name="Morata J."/>
            <person name="Symeonidi A."/>
            <person name="Hiss M."/>
            <person name="Muchero W."/>
            <person name="Kamisugi Y."/>
            <person name="Saleh O."/>
            <person name="Blanc G."/>
            <person name="Decker E.L."/>
            <person name="van Gessel N."/>
            <person name="Grimwood J."/>
            <person name="Hayes R.D."/>
            <person name="Graham S.W."/>
            <person name="Gunter L.E."/>
            <person name="McDaniel S.F."/>
            <person name="Hoernstein S.N.W."/>
            <person name="Larsson A."/>
            <person name="Li F.W."/>
            <person name="Perroud P.F."/>
            <person name="Phillips J."/>
            <person name="Ranjan P."/>
            <person name="Rokshar D.S."/>
            <person name="Rothfels C.J."/>
            <person name="Schneider L."/>
            <person name="Shu S."/>
            <person name="Stevenson D.W."/>
            <person name="Thummler F."/>
            <person name="Tillich M."/>
            <person name="Villarreal Aguilar J.C."/>
            <person name="Widiez T."/>
            <person name="Wong G.K."/>
            <person name="Wymore A."/>
            <person name="Zhang Y."/>
            <person name="Zimmer A.D."/>
            <person name="Quatrano R.S."/>
            <person name="Mayer K.F.X."/>
            <person name="Goodstein D."/>
            <person name="Casacuberta J.M."/>
            <person name="Vandepoele K."/>
            <person name="Reski R."/>
            <person name="Cuming A.C."/>
            <person name="Tuskan G.A."/>
            <person name="Maumus F."/>
            <person name="Salse J."/>
            <person name="Schmutz J."/>
            <person name="Rensing S.A."/>
        </authorList>
    </citation>
    <scope>NUCLEOTIDE SEQUENCE [LARGE SCALE GENOMIC DNA]</scope>
</reference>